<keyword evidence="2" id="KW-0805">Transcription regulation</keyword>
<dbReference type="GO" id="GO:0006352">
    <property type="term" value="P:DNA-templated transcription initiation"/>
    <property type="evidence" value="ECO:0007669"/>
    <property type="project" value="InterPro"/>
</dbReference>
<evidence type="ECO:0000259" key="7">
    <source>
        <dbReference type="Pfam" id="PF08281"/>
    </source>
</evidence>
<gene>
    <name evidence="8" type="ORF">GRQ65_13470</name>
</gene>
<accession>A0A6L7F0T8</accession>
<comment type="similarity">
    <text evidence="1">Belongs to the sigma-70 factor family. ECF subfamily.</text>
</comment>
<comment type="caution">
    <text evidence="8">The sequence shown here is derived from an EMBL/GenBank/DDBJ whole genome shotgun (WGS) entry which is preliminary data.</text>
</comment>
<dbReference type="GO" id="GO:0016987">
    <property type="term" value="F:sigma factor activity"/>
    <property type="evidence" value="ECO:0007669"/>
    <property type="project" value="UniProtKB-KW"/>
</dbReference>
<keyword evidence="4" id="KW-0804">Transcription</keyword>
<dbReference type="Gene3D" id="1.10.1740.10">
    <property type="match status" value="1"/>
</dbReference>
<dbReference type="GO" id="GO:0003677">
    <property type="term" value="F:DNA binding"/>
    <property type="evidence" value="ECO:0007669"/>
    <property type="project" value="InterPro"/>
</dbReference>
<keyword evidence="9" id="KW-1185">Reference proteome</keyword>
<evidence type="ECO:0000313" key="8">
    <source>
        <dbReference type="EMBL" id="MXG90559.1"/>
    </source>
</evidence>
<organism evidence="8 9">
    <name type="scientific">Nocardioides flavescens</name>
    <dbReference type="NCBI Taxonomy" id="2691959"/>
    <lineage>
        <taxon>Bacteria</taxon>
        <taxon>Bacillati</taxon>
        <taxon>Actinomycetota</taxon>
        <taxon>Actinomycetes</taxon>
        <taxon>Propionibacteriales</taxon>
        <taxon>Nocardioidaceae</taxon>
        <taxon>Nocardioides</taxon>
    </lineage>
</organism>
<dbReference type="InterPro" id="IPR039425">
    <property type="entry name" value="RNA_pol_sigma-70-like"/>
</dbReference>
<dbReference type="SUPFAM" id="SSF88946">
    <property type="entry name" value="Sigma2 domain of RNA polymerase sigma factors"/>
    <property type="match status" value="1"/>
</dbReference>
<dbReference type="PANTHER" id="PTHR43133:SF25">
    <property type="entry name" value="RNA POLYMERASE SIGMA FACTOR RFAY-RELATED"/>
    <property type="match status" value="1"/>
</dbReference>
<name>A0A6L7F0T8_9ACTN</name>
<dbReference type="AlphaFoldDB" id="A0A6L7F0T8"/>
<keyword evidence="3" id="KW-0731">Sigma factor</keyword>
<evidence type="ECO:0000259" key="6">
    <source>
        <dbReference type="Pfam" id="PF04542"/>
    </source>
</evidence>
<dbReference type="InterPro" id="IPR036388">
    <property type="entry name" value="WH-like_DNA-bd_sf"/>
</dbReference>
<feature type="domain" description="RNA polymerase sigma factor 70 region 4 type 2" evidence="7">
    <location>
        <begin position="133"/>
        <end position="184"/>
    </location>
</feature>
<dbReference type="Proteomes" id="UP000473325">
    <property type="component" value="Unassembled WGS sequence"/>
</dbReference>
<dbReference type="InterPro" id="IPR013249">
    <property type="entry name" value="RNA_pol_sigma70_r4_t2"/>
</dbReference>
<dbReference type="SUPFAM" id="SSF88659">
    <property type="entry name" value="Sigma3 and sigma4 domains of RNA polymerase sigma factors"/>
    <property type="match status" value="1"/>
</dbReference>
<dbReference type="Pfam" id="PF08281">
    <property type="entry name" value="Sigma70_r4_2"/>
    <property type="match status" value="1"/>
</dbReference>
<dbReference type="Pfam" id="PF04542">
    <property type="entry name" value="Sigma70_r2"/>
    <property type="match status" value="1"/>
</dbReference>
<dbReference type="EMBL" id="WUEK01000008">
    <property type="protein sequence ID" value="MXG90559.1"/>
    <property type="molecule type" value="Genomic_DNA"/>
</dbReference>
<dbReference type="InterPro" id="IPR013324">
    <property type="entry name" value="RNA_pol_sigma_r3/r4-like"/>
</dbReference>
<dbReference type="PANTHER" id="PTHR43133">
    <property type="entry name" value="RNA POLYMERASE ECF-TYPE SIGMA FACTO"/>
    <property type="match status" value="1"/>
</dbReference>
<evidence type="ECO:0000256" key="1">
    <source>
        <dbReference type="ARBA" id="ARBA00010641"/>
    </source>
</evidence>
<reference evidence="8 9" key="1">
    <citation type="submission" date="2019-12" db="EMBL/GenBank/DDBJ databases">
        <authorList>
            <person name="Kun Z."/>
        </authorList>
    </citation>
    <scope>NUCLEOTIDE SEQUENCE [LARGE SCALE GENOMIC DNA]</scope>
    <source>
        <strain evidence="8 9">YIM 123512</strain>
    </source>
</reference>
<protein>
    <submittedName>
        <fullName evidence="8">Sigma-70 family RNA polymerase sigma factor</fullName>
    </submittedName>
</protein>
<dbReference type="NCBIfam" id="TIGR02937">
    <property type="entry name" value="sigma70-ECF"/>
    <property type="match status" value="1"/>
</dbReference>
<dbReference type="RefSeq" id="WP_160878501.1">
    <property type="nucleotide sequence ID" value="NZ_WUEK01000008.1"/>
</dbReference>
<sequence length="215" mass="24021">MRSDQHDEPGRAREWRERLRAGDVEAFTELFRAYADQVHRLAASLCADAALAEDVTGETFLTAWRRRDTLHTGDESLGPWLMGIAARQSLNATRGRRRQLSFVSRHGHRLLADTPDIADDVTARLDGAARLDRTQRAVAHLRPRELEVLALCVWSGLTPQEAARALGVSAGTVRSRLFRARARLRELTDPAEPAHGPPPRPRPVLNARPALEEPR</sequence>
<evidence type="ECO:0000256" key="4">
    <source>
        <dbReference type="ARBA" id="ARBA00023163"/>
    </source>
</evidence>
<dbReference type="InterPro" id="IPR013325">
    <property type="entry name" value="RNA_pol_sigma_r2"/>
</dbReference>
<dbReference type="InterPro" id="IPR014284">
    <property type="entry name" value="RNA_pol_sigma-70_dom"/>
</dbReference>
<proteinExistence type="inferred from homology"/>
<evidence type="ECO:0000256" key="5">
    <source>
        <dbReference type="SAM" id="MobiDB-lite"/>
    </source>
</evidence>
<evidence type="ECO:0000313" key="9">
    <source>
        <dbReference type="Proteomes" id="UP000473325"/>
    </source>
</evidence>
<evidence type="ECO:0000256" key="2">
    <source>
        <dbReference type="ARBA" id="ARBA00023015"/>
    </source>
</evidence>
<dbReference type="Gene3D" id="1.10.10.10">
    <property type="entry name" value="Winged helix-like DNA-binding domain superfamily/Winged helix DNA-binding domain"/>
    <property type="match status" value="1"/>
</dbReference>
<feature type="region of interest" description="Disordered" evidence="5">
    <location>
        <begin position="186"/>
        <end position="215"/>
    </location>
</feature>
<dbReference type="InterPro" id="IPR007627">
    <property type="entry name" value="RNA_pol_sigma70_r2"/>
</dbReference>
<evidence type="ECO:0000256" key="3">
    <source>
        <dbReference type="ARBA" id="ARBA00023082"/>
    </source>
</evidence>
<feature type="domain" description="RNA polymerase sigma-70 region 2" evidence="6">
    <location>
        <begin position="30"/>
        <end position="98"/>
    </location>
</feature>